<dbReference type="GO" id="GO:0005737">
    <property type="term" value="C:cytoplasm"/>
    <property type="evidence" value="ECO:0007669"/>
    <property type="project" value="TreeGrafter"/>
</dbReference>
<reference evidence="11" key="1">
    <citation type="submission" date="2025-08" db="UniProtKB">
        <authorList>
            <consortium name="RefSeq"/>
        </authorList>
    </citation>
    <scope>IDENTIFICATION</scope>
    <source>
        <tissue evidence="11">Whole organism</tissue>
    </source>
</reference>
<name>A0A6J1TDX8_FRAOC</name>
<dbReference type="PANTHER" id="PTHR11923:SF50">
    <property type="entry name" value="GH19047P"/>
    <property type="match status" value="1"/>
</dbReference>
<dbReference type="GO" id="GO:0005886">
    <property type="term" value="C:plasma membrane"/>
    <property type="evidence" value="ECO:0007669"/>
    <property type="project" value="UniProtKB-SubCell"/>
</dbReference>
<evidence type="ECO:0000256" key="6">
    <source>
        <dbReference type="ARBA" id="ARBA00023136"/>
    </source>
</evidence>
<evidence type="ECO:0000313" key="10">
    <source>
        <dbReference type="Proteomes" id="UP000504606"/>
    </source>
</evidence>
<dbReference type="Proteomes" id="UP000504606">
    <property type="component" value="Unplaced"/>
</dbReference>
<feature type="region of interest" description="Disordered" evidence="8">
    <location>
        <begin position="1"/>
        <end position="44"/>
    </location>
</feature>
<dbReference type="Pfam" id="PF01130">
    <property type="entry name" value="CD36"/>
    <property type="match status" value="1"/>
</dbReference>
<dbReference type="GO" id="GO:0005044">
    <property type="term" value="F:scavenger receptor activity"/>
    <property type="evidence" value="ECO:0007669"/>
    <property type="project" value="TreeGrafter"/>
</dbReference>
<evidence type="ECO:0000256" key="3">
    <source>
        <dbReference type="ARBA" id="ARBA00022475"/>
    </source>
</evidence>
<comment type="similarity">
    <text evidence="2">Belongs to the CD36 family.</text>
</comment>
<keyword evidence="7" id="KW-0325">Glycoprotein</keyword>
<keyword evidence="10" id="KW-1185">Reference proteome</keyword>
<evidence type="ECO:0000256" key="9">
    <source>
        <dbReference type="SAM" id="Phobius"/>
    </source>
</evidence>
<proteinExistence type="inferred from homology"/>
<keyword evidence="11" id="KW-0675">Receptor</keyword>
<keyword evidence="6 9" id="KW-0472">Membrane</keyword>
<evidence type="ECO:0000256" key="5">
    <source>
        <dbReference type="ARBA" id="ARBA00022989"/>
    </source>
</evidence>
<evidence type="ECO:0000256" key="7">
    <source>
        <dbReference type="ARBA" id="ARBA00023180"/>
    </source>
</evidence>
<comment type="subcellular location">
    <subcellularLocation>
        <location evidence="1">Cell membrane</location>
    </subcellularLocation>
</comment>
<keyword evidence="5 9" id="KW-1133">Transmembrane helix</keyword>
<feature type="transmembrane region" description="Helical" evidence="9">
    <location>
        <begin position="547"/>
        <end position="572"/>
    </location>
</feature>
<dbReference type="InterPro" id="IPR002159">
    <property type="entry name" value="CD36_fam"/>
</dbReference>
<dbReference type="GeneID" id="113214687"/>
<accession>A0A6J1TDX8</accession>
<dbReference type="AlphaFoldDB" id="A0A6J1TDX8"/>
<dbReference type="OrthoDB" id="18585at2759"/>
<dbReference type="RefSeq" id="XP_026289920.1">
    <property type="nucleotide sequence ID" value="XM_026434135.2"/>
</dbReference>
<keyword evidence="3" id="KW-1003">Cell membrane</keyword>
<evidence type="ECO:0000256" key="2">
    <source>
        <dbReference type="ARBA" id="ARBA00010532"/>
    </source>
</evidence>
<dbReference type="PANTHER" id="PTHR11923">
    <property type="entry name" value="SCAVENGER RECEPTOR CLASS B TYPE-1 SR-B1"/>
    <property type="match status" value="1"/>
</dbReference>
<evidence type="ECO:0000256" key="4">
    <source>
        <dbReference type="ARBA" id="ARBA00022692"/>
    </source>
</evidence>
<evidence type="ECO:0000256" key="8">
    <source>
        <dbReference type="SAM" id="MobiDB-lite"/>
    </source>
</evidence>
<keyword evidence="4 9" id="KW-0812">Transmembrane</keyword>
<dbReference type="KEGG" id="foc:113214687"/>
<sequence length="595" mass="66574">MNNTVSTDLNALASDDPDWGSKTSLNDGSMELMLPDGSDEADQRSVTKMIPSEGKQGGRHDTLPFVKQWSYAMHRIPTTREASRITLKAKARFQQDLGLRGYRALDCKRKAGIAGLFVAFLFCLAGTTVMWCTSLFQDLVTGTMVISNSSNTWDWWRAPPVSPLLMVYIFNYTNADTFGQDGQKLRVKEVGPFTYRETTEKVDFKFYDNATLSYHEKKTYEFLPEMSAYPESAKVYVPNIPFLSAVAAARDRNFIERWGMNMMLHSFDSKPILHINVRDLLFGYEDRIFNVAKLTAINGQIPFQKFGLMVPKVGVSEHEITMHTGAGDMSRLGQIVNFNGYDNQGVWRSDECNAIQGSDGSQFPPPSVSPEARLWVYNRDMCRRLPLVFNEYTEAQGMPAYRFGMPANVFDNPRDNPDNACFCHEDDPSLCLPSGVFNASACNLNAPVVMSFPHFLHGDPALLHNVEGLKPQPGQHDMFVDIHPKLGLTLGGVSRLQVNVQVRRAAGVLGQTMSHFKDLSILPVAWFELKVTEFPPPLKNLLYHATFTVHILELLLMYGFLAGGIASAAVLFRRLCLRERGTLDLSAESPDSDSS</sequence>
<evidence type="ECO:0000256" key="1">
    <source>
        <dbReference type="ARBA" id="ARBA00004236"/>
    </source>
</evidence>
<protein>
    <submittedName>
        <fullName evidence="11">Scavenger receptor class B member 1 isoform X1</fullName>
    </submittedName>
</protein>
<gene>
    <name evidence="11" type="primary">LOC113214687</name>
</gene>
<organism evidence="10 11">
    <name type="scientific">Frankliniella occidentalis</name>
    <name type="common">Western flower thrips</name>
    <name type="synonym">Euthrips occidentalis</name>
    <dbReference type="NCBI Taxonomy" id="133901"/>
    <lineage>
        <taxon>Eukaryota</taxon>
        <taxon>Metazoa</taxon>
        <taxon>Ecdysozoa</taxon>
        <taxon>Arthropoda</taxon>
        <taxon>Hexapoda</taxon>
        <taxon>Insecta</taxon>
        <taxon>Pterygota</taxon>
        <taxon>Neoptera</taxon>
        <taxon>Paraneoptera</taxon>
        <taxon>Thysanoptera</taxon>
        <taxon>Terebrantia</taxon>
        <taxon>Thripoidea</taxon>
        <taxon>Thripidae</taxon>
        <taxon>Frankliniella</taxon>
    </lineage>
</organism>
<dbReference type="PRINTS" id="PR01609">
    <property type="entry name" value="CD36FAMILY"/>
</dbReference>
<evidence type="ECO:0000313" key="11">
    <source>
        <dbReference type="RefSeq" id="XP_026289920.1"/>
    </source>
</evidence>
<feature type="transmembrane region" description="Helical" evidence="9">
    <location>
        <begin position="111"/>
        <end position="131"/>
    </location>
</feature>